<dbReference type="Proteomes" id="UP000233551">
    <property type="component" value="Unassembled WGS sequence"/>
</dbReference>
<reference evidence="2 3" key="1">
    <citation type="submission" date="2017-11" db="EMBL/GenBank/DDBJ databases">
        <title>De-novo sequencing of pomegranate (Punica granatum L.) genome.</title>
        <authorList>
            <person name="Akparov Z."/>
            <person name="Amiraslanov A."/>
            <person name="Hajiyeva S."/>
            <person name="Abbasov M."/>
            <person name="Kaur K."/>
            <person name="Hamwieh A."/>
            <person name="Solovyev V."/>
            <person name="Salamov A."/>
            <person name="Braich B."/>
            <person name="Kosarev P."/>
            <person name="Mahmoud A."/>
            <person name="Hajiyev E."/>
            <person name="Babayeva S."/>
            <person name="Izzatullayeva V."/>
            <person name="Mammadov A."/>
            <person name="Mammadov A."/>
            <person name="Sharifova S."/>
            <person name="Ojaghi J."/>
            <person name="Eynullazada K."/>
            <person name="Bayramov B."/>
            <person name="Abdulazimova A."/>
            <person name="Shahmuradov I."/>
        </authorList>
    </citation>
    <scope>NUCLEOTIDE SEQUENCE [LARGE SCALE GENOMIC DNA]</scope>
    <source>
        <strain evidence="3">cv. AG2017</strain>
        <tissue evidence="2">Leaf</tissue>
    </source>
</reference>
<dbReference type="InterPro" id="IPR051320">
    <property type="entry name" value="Viral_Replic_Matur_Polypro"/>
</dbReference>
<dbReference type="EMBL" id="PGOL01002217">
    <property type="protein sequence ID" value="PKI49695.1"/>
    <property type="molecule type" value="Genomic_DNA"/>
</dbReference>
<feature type="compositionally biased region" description="Acidic residues" evidence="1">
    <location>
        <begin position="8"/>
        <end position="22"/>
    </location>
</feature>
<evidence type="ECO:0000313" key="2">
    <source>
        <dbReference type="EMBL" id="PKI49695.1"/>
    </source>
</evidence>
<dbReference type="STRING" id="22663.A0A2I0J0D9"/>
<dbReference type="InterPro" id="IPR043502">
    <property type="entry name" value="DNA/RNA_pol_sf"/>
</dbReference>
<evidence type="ECO:0000256" key="1">
    <source>
        <dbReference type="SAM" id="MobiDB-lite"/>
    </source>
</evidence>
<dbReference type="Gene3D" id="3.10.10.10">
    <property type="entry name" value="HIV Type 1 Reverse Transcriptase, subunit A, domain 1"/>
    <property type="match status" value="1"/>
</dbReference>
<keyword evidence="3" id="KW-1185">Reference proteome</keyword>
<dbReference type="SUPFAM" id="SSF56672">
    <property type="entry name" value="DNA/RNA polymerases"/>
    <property type="match status" value="1"/>
</dbReference>
<dbReference type="PANTHER" id="PTHR33064:SF37">
    <property type="entry name" value="RIBONUCLEASE H"/>
    <property type="match status" value="1"/>
</dbReference>
<dbReference type="Gene3D" id="3.30.70.270">
    <property type="match status" value="1"/>
</dbReference>
<protein>
    <submittedName>
        <fullName evidence="2">Uncharacterized protein</fullName>
    </submittedName>
</protein>
<dbReference type="AlphaFoldDB" id="A0A2I0J0D9"/>
<proteinExistence type="predicted"/>
<dbReference type="PANTHER" id="PTHR33064">
    <property type="entry name" value="POL PROTEIN"/>
    <property type="match status" value="1"/>
</dbReference>
<organism evidence="2 3">
    <name type="scientific">Punica granatum</name>
    <name type="common">Pomegranate</name>
    <dbReference type="NCBI Taxonomy" id="22663"/>
    <lineage>
        <taxon>Eukaryota</taxon>
        <taxon>Viridiplantae</taxon>
        <taxon>Streptophyta</taxon>
        <taxon>Embryophyta</taxon>
        <taxon>Tracheophyta</taxon>
        <taxon>Spermatophyta</taxon>
        <taxon>Magnoliopsida</taxon>
        <taxon>eudicotyledons</taxon>
        <taxon>Gunneridae</taxon>
        <taxon>Pentapetalae</taxon>
        <taxon>rosids</taxon>
        <taxon>malvids</taxon>
        <taxon>Myrtales</taxon>
        <taxon>Lythraceae</taxon>
        <taxon>Punica</taxon>
    </lineage>
</organism>
<name>A0A2I0J0D9_PUNGR</name>
<comment type="caution">
    <text evidence="2">The sequence shown here is derived from an EMBL/GenBank/DDBJ whole genome shotgun (WGS) entry which is preliminary data.</text>
</comment>
<evidence type="ECO:0000313" key="3">
    <source>
        <dbReference type="Proteomes" id="UP000233551"/>
    </source>
</evidence>
<sequence>MVVVVQEETSDSVSEEESEASPDESKDSWETEDSYLQVKMMGRGDGVDSDDARSEMVDPPQAAAPAAPTKGNLVFTLYDIPYSKWPDRLQEFLAYLTTRALTIHDKNKLMSDFVSRFTETLRNWWTGLTDQEQVQFIEIHVALEDACMKKQAFKEVLKGDKSMEKACKRPELYIKCSRKDKDCHFAKNCPKAKKQGARLVLQQENATWISLEKDDVESFFSLDEEAGPSSIATLEVLTDSDSGFSGSDSDTCYMAAEETERINLVNSVPHFPISFYISKYAKPIKVIAFLDTGTTQTIMNPKVLLKECWKPHTKHFSTASSEVFFTHLISRPLKILFFPGCYLITRVLGSALPRKDIFVGWDVITKFNKLRMMPKEVRFKHYFQPYVQTPRLFMAQEDEVKQILSELVQELKQHSCANSHSEFLEKCPHQLWKNVQFFVKLPFKKNEDINPTKARHSGMNHEHQKLATVECTKLLPQDLIEPSDAPWACETFYVNKWSEQIRGKLRLVINYQPLNHFLLDDKFPLPNKPALFSSLSKTKVFSKFDLKVGFWQLGIHPEDRPKTGFYIPNPIISGRSCLLGSRQLRRFFRKKKPISFCFDDSQRLFKIVESCSLRRKWGGRFKSSKQHYHSTFKEIMAVMNGIKKFEFHLVGYKFLVEMDMSSFPKMLPFK</sequence>
<dbReference type="InterPro" id="IPR043128">
    <property type="entry name" value="Rev_trsase/Diguanyl_cyclase"/>
</dbReference>
<gene>
    <name evidence="2" type="ORF">CRG98_029940</name>
</gene>
<feature type="region of interest" description="Disordered" evidence="1">
    <location>
        <begin position="1"/>
        <end position="66"/>
    </location>
</feature>
<accession>A0A2I0J0D9</accession>